<sequence length="133" mass="14688">MVVAEPPLFADIETVLMVALADLAETDTVTPDEDTPVGIRINRVGGTDDGITDYPRVEISCYAPTRNEAQRLGERVRRRMLALGGEAFVVDGQKVTIDFCRTDTPPEGVPYDNPDRDRVVSWYLLGLMPPRPA</sequence>
<dbReference type="Pfam" id="PF23841">
    <property type="entry name" value="Phage_tail_terminator_2"/>
    <property type="match status" value="1"/>
</dbReference>
<evidence type="ECO:0000313" key="1">
    <source>
        <dbReference type="EMBL" id="CDZ92292.1"/>
    </source>
</evidence>
<reference evidence="1 2" key="1">
    <citation type="journal article" date="2014" name="Genome Announc.">
        <title>Draft Genome Sequence of Propane- and Butane-Oxidizing Actinobacterium Rhodococcus ruber IEGM 231.</title>
        <authorList>
            <person name="Ivshina I.B."/>
            <person name="Kuyukina M.S."/>
            <person name="Krivoruchko A.V."/>
            <person name="Barbe V."/>
            <person name="Fischer C."/>
        </authorList>
    </citation>
    <scope>NUCLEOTIDE SEQUENCE [LARGE SCALE GENOMIC DNA]</scope>
</reference>
<proteinExistence type="predicted"/>
<dbReference type="InterPro" id="IPR057003">
    <property type="entry name" value="Phage_tail_terminator_2"/>
</dbReference>
<evidence type="ECO:0008006" key="3">
    <source>
        <dbReference type="Google" id="ProtNLM"/>
    </source>
</evidence>
<dbReference type="OrthoDB" id="4569718at2"/>
<protein>
    <recommendedName>
        <fullName evidence="3">DUF3168 domain-containing protein</fullName>
    </recommendedName>
</protein>
<accession>A0A098BVS1</accession>
<gene>
    <name evidence="1" type="ORF">RHRU231_930171</name>
</gene>
<dbReference type="Proteomes" id="UP000042997">
    <property type="component" value="Unassembled WGS sequence"/>
</dbReference>
<dbReference type="AlphaFoldDB" id="A0A098BVS1"/>
<dbReference type="EMBL" id="CCSD01000109">
    <property type="protein sequence ID" value="CDZ92292.1"/>
    <property type="molecule type" value="Genomic_DNA"/>
</dbReference>
<name>A0A098BVS1_9NOCA</name>
<dbReference type="RefSeq" id="WP_040275451.1">
    <property type="nucleotide sequence ID" value="NZ_JABFDS010000001.1"/>
</dbReference>
<evidence type="ECO:0000313" key="2">
    <source>
        <dbReference type="Proteomes" id="UP000042997"/>
    </source>
</evidence>
<organism evidence="1 2">
    <name type="scientific">Rhodococcus ruber</name>
    <dbReference type="NCBI Taxonomy" id="1830"/>
    <lineage>
        <taxon>Bacteria</taxon>
        <taxon>Bacillati</taxon>
        <taxon>Actinomycetota</taxon>
        <taxon>Actinomycetes</taxon>
        <taxon>Mycobacteriales</taxon>
        <taxon>Nocardiaceae</taxon>
        <taxon>Rhodococcus</taxon>
    </lineage>
</organism>